<name>A0A7R9SVS5_9CHLO</name>
<sequence length="116" mass="12455">MVVGLTASLATVVGGYYYSKRAWRKIQAEIEAQELICSVETDEADYVPNTSSSVALNHLERSSSQDSGIALAPMSNSLVQSNNLEMLNVTIQPRNTTLPPLGDLAMVHILGDDSSS</sequence>
<dbReference type="EMBL" id="HBDV01001185">
    <property type="protein sequence ID" value="CAD8216475.1"/>
    <property type="molecule type" value="Transcribed_RNA"/>
</dbReference>
<dbReference type="AlphaFoldDB" id="A0A7R9SVS5"/>
<evidence type="ECO:0000313" key="1">
    <source>
        <dbReference type="EMBL" id="CAD8216475.1"/>
    </source>
</evidence>
<accession>A0A7R9SVS5</accession>
<gene>
    <name evidence="1" type="ORF">PAMY1081_LOCUS749</name>
</gene>
<organism evidence="1">
    <name type="scientific">Polyblepharides amylifera</name>
    <dbReference type="NCBI Taxonomy" id="1486889"/>
    <lineage>
        <taxon>Eukaryota</taxon>
        <taxon>Viridiplantae</taxon>
        <taxon>Chlorophyta</taxon>
        <taxon>Pyramimonadophyceae</taxon>
        <taxon>Pyramimonadales</taxon>
        <taxon>Polyblepharidaceae</taxon>
        <taxon>Polyblepharides</taxon>
    </lineage>
</organism>
<reference evidence="1" key="1">
    <citation type="submission" date="2021-01" db="EMBL/GenBank/DDBJ databases">
        <authorList>
            <person name="Corre E."/>
            <person name="Pelletier E."/>
            <person name="Niang G."/>
            <person name="Scheremetjew M."/>
            <person name="Finn R."/>
            <person name="Kale V."/>
            <person name="Holt S."/>
            <person name="Cochrane G."/>
            <person name="Meng A."/>
            <person name="Brown T."/>
            <person name="Cohen L."/>
        </authorList>
    </citation>
    <scope>NUCLEOTIDE SEQUENCE</scope>
    <source>
        <strain evidence="1">CCMP720</strain>
    </source>
</reference>
<proteinExistence type="predicted"/>
<protein>
    <submittedName>
        <fullName evidence="1">Uncharacterized protein</fullName>
    </submittedName>
</protein>